<dbReference type="InParanoid" id="A0A4Q1B8A2"/>
<keyword evidence="3" id="KW-0418">Kinase</keyword>
<feature type="compositionally biased region" description="Polar residues" evidence="4">
    <location>
        <begin position="768"/>
        <end position="778"/>
    </location>
</feature>
<dbReference type="OrthoDB" id="5392716at2759"/>
<dbReference type="SUPFAM" id="SSF56112">
    <property type="entry name" value="Protein kinase-like (PK-like)"/>
    <property type="match status" value="1"/>
</dbReference>
<sequence length="798" mass="89162">TTYSSISLEDVFPYKLLKSTHNITIERSWRNVRENVVDQVKAALHSAYGSGLIHDGDPVHQTLVNWIVPPVVQQCLDDFAKVFNSYPVQYQKEKANPSGASRNEIYFNPTRWGGRNCLQNFPEISVIEDFQAQVRARAQLAWVSEEVHNICMGIVERTNPKDSDKKDITYYESRPQCLTCGIFGTQCFLNAPLEEKANPEICDKCRHDKSLGANRQAAHAGLQGAAFRQSVPMPQQGMASGTWVLDERAQRKTALKAGLNSKGPAMQVRILIIHDGKAQEWNPAVFDSLFVGNWKETLKVNLGKALELGQAMWEQGKGEEETGLTYDQCNPRPALPNQKNEPITLPEDLLPLSLHEFYTTYCKVNRLYLVKKDTEQTGFIRIFLLLTIDEKNTYKVPEPTQQAVHEHLSHSSHQSVTSASRLSRRAASAPYVRSLTNTSNHSSISMTTGRTKTIATGQNLAPISNLFAGFRVSTAALQNNGTLSRMANSISQSHGSIFESIQYIKTVFQHRDDGTLFAVQSAPETGLLANKPFDYGSHKQAFEFRHNDIDLVAKKHFRFDKKVWSLAMMSKSINQKLLEMECKKAILLASYLEAFNELLQETYQELDLPTLIYTPCFFIKLISGENSGETFMVEPDLRRAGSYIKINNTDEFIPPDEDEIKLEHQRLYRFMHAFTHFVFHRSVYGAKTVEAREAAMVVIADIQGFLTPPAAASQKQRHGSVDCGQFHLFDLVTHTARGDSSMGDGGAGMLNSFMNAHSSASTNNATSQGTENESSNMVQEPGEGAEVDDELVGDESGI</sequence>
<protein>
    <recommendedName>
        <fullName evidence="5">Alpha-type protein kinase domain-containing protein</fullName>
    </recommendedName>
</protein>
<dbReference type="VEuPathDB" id="FungiDB:TREMEDRAFT_59229"/>
<feature type="non-terminal residue" evidence="6">
    <location>
        <position position="1"/>
    </location>
</feature>
<dbReference type="GO" id="GO:0004674">
    <property type="term" value="F:protein serine/threonine kinase activity"/>
    <property type="evidence" value="ECO:0007669"/>
    <property type="project" value="UniProtKB-KW"/>
</dbReference>
<dbReference type="GO" id="GO:0005524">
    <property type="term" value="F:ATP binding"/>
    <property type="evidence" value="ECO:0007669"/>
    <property type="project" value="InterPro"/>
</dbReference>
<keyword evidence="1" id="KW-0723">Serine/threonine-protein kinase</keyword>
<dbReference type="Proteomes" id="UP000289152">
    <property type="component" value="Unassembled WGS sequence"/>
</dbReference>
<dbReference type="Pfam" id="PF02816">
    <property type="entry name" value="Alpha_kinase"/>
    <property type="match status" value="1"/>
</dbReference>
<dbReference type="Pfam" id="PF24764">
    <property type="entry name" value="rva_4"/>
    <property type="match status" value="1"/>
</dbReference>
<reference evidence="6 7" key="1">
    <citation type="submission" date="2016-06" db="EMBL/GenBank/DDBJ databases">
        <title>Evolution of pathogenesis and genome organization in the Tremellales.</title>
        <authorList>
            <person name="Cuomo C."/>
            <person name="Litvintseva A."/>
            <person name="Heitman J."/>
            <person name="Chen Y."/>
            <person name="Sun S."/>
            <person name="Springer D."/>
            <person name="Dromer F."/>
            <person name="Young S."/>
            <person name="Zeng Q."/>
            <person name="Chapman S."/>
            <person name="Gujja S."/>
            <person name="Saif S."/>
            <person name="Birren B."/>
        </authorList>
    </citation>
    <scope>NUCLEOTIDE SEQUENCE [LARGE SCALE GENOMIC DNA]</scope>
    <source>
        <strain evidence="6 7">ATCC 28783</strain>
    </source>
</reference>
<keyword evidence="2" id="KW-0808">Transferase</keyword>
<dbReference type="PROSITE" id="PS51158">
    <property type="entry name" value="ALPHA_KINASE"/>
    <property type="match status" value="1"/>
</dbReference>
<accession>A0A4Q1B8A2</accession>
<feature type="compositionally biased region" description="Low complexity" evidence="4">
    <location>
        <begin position="758"/>
        <end position="767"/>
    </location>
</feature>
<evidence type="ECO:0000256" key="3">
    <source>
        <dbReference type="ARBA" id="ARBA00022777"/>
    </source>
</evidence>
<evidence type="ECO:0000256" key="1">
    <source>
        <dbReference type="ARBA" id="ARBA00022527"/>
    </source>
</evidence>
<gene>
    <name evidence="6" type="ORF">M231_07889</name>
</gene>
<evidence type="ECO:0000256" key="2">
    <source>
        <dbReference type="ARBA" id="ARBA00022679"/>
    </source>
</evidence>
<organism evidence="6 7">
    <name type="scientific">Tremella mesenterica</name>
    <name type="common">Jelly fungus</name>
    <dbReference type="NCBI Taxonomy" id="5217"/>
    <lineage>
        <taxon>Eukaryota</taxon>
        <taxon>Fungi</taxon>
        <taxon>Dikarya</taxon>
        <taxon>Basidiomycota</taxon>
        <taxon>Agaricomycotina</taxon>
        <taxon>Tremellomycetes</taxon>
        <taxon>Tremellales</taxon>
        <taxon>Tremellaceae</taxon>
        <taxon>Tremella</taxon>
    </lineage>
</organism>
<dbReference type="InterPro" id="IPR004166">
    <property type="entry name" value="a-kinase_dom"/>
</dbReference>
<dbReference type="InterPro" id="IPR011009">
    <property type="entry name" value="Kinase-like_dom_sf"/>
</dbReference>
<dbReference type="Gene3D" id="3.20.200.10">
    <property type="entry name" value="MHCK/EF2 kinase"/>
    <property type="match status" value="1"/>
</dbReference>
<dbReference type="VEuPathDB" id="FungiDB:TREMEDRAFT_58835"/>
<evidence type="ECO:0000313" key="6">
    <source>
        <dbReference type="EMBL" id="RXK34852.1"/>
    </source>
</evidence>
<dbReference type="InterPro" id="IPR058913">
    <property type="entry name" value="Integrase_dom_put"/>
</dbReference>
<keyword evidence="7" id="KW-1185">Reference proteome</keyword>
<feature type="domain" description="Alpha-type protein kinase" evidence="5">
    <location>
        <begin position="502"/>
        <end position="776"/>
    </location>
</feature>
<comment type="caution">
    <text evidence="6">The sequence shown here is derived from an EMBL/GenBank/DDBJ whole genome shotgun (WGS) entry which is preliminary data.</text>
</comment>
<dbReference type="AlphaFoldDB" id="A0A4Q1B8A2"/>
<name>A0A4Q1B8A2_TREME</name>
<evidence type="ECO:0000259" key="5">
    <source>
        <dbReference type="PROSITE" id="PS51158"/>
    </source>
</evidence>
<dbReference type="CDD" id="cd04515">
    <property type="entry name" value="Alpha_kinase"/>
    <property type="match status" value="1"/>
</dbReference>
<dbReference type="EMBL" id="SDIL01000180">
    <property type="protein sequence ID" value="RXK34852.1"/>
    <property type="molecule type" value="Genomic_DNA"/>
</dbReference>
<feature type="compositionally biased region" description="Acidic residues" evidence="4">
    <location>
        <begin position="783"/>
        <end position="798"/>
    </location>
</feature>
<feature type="region of interest" description="Disordered" evidence="4">
    <location>
        <begin position="758"/>
        <end position="798"/>
    </location>
</feature>
<evidence type="ECO:0000313" key="7">
    <source>
        <dbReference type="Proteomes" id="UP000289152"/>
    </source>
</evidence>
<proteinExistence type="predicted"/>
<evidence type="ECO:0000256" key="4">
    <source>
        <dbReference type="SAM" id="MobiDB-lite"/>
    </source>
</evidence>